<keyword evidence="8" id="KW-0106">Calcium</keyword>
<evidence type="ECO:0000256" key="1">
    <source>
        <dbReference type="ARBA" id="ARBA00004141"/>
    </source>
</evidence>
<dbReference type="InterPro" id="IPR050369">
    <property type="entry name" value="RBOH/FRE"/>
</dbReference>
<dbReference type="SUPFAM" id="SSF47473">
    <property type="entry name" value="EF-hand"/>
    <property type="match status" value="1"/>
</dbReference>
<evidence type="ECO:0000256" key="2">
    <source>
        <dbReference type="ARBA" id="ARBA00007975"/>
    </source>
</evidence>
<dbReference type="GO" id="GO:0016175">
    <property type="term" value="F:superoxide-generating NAD(P)H oxidase activity"/>
    <property type="evidence" value="ECO:0007669"/>
    <property type="project" value="UniProtKB-ARBA"/>
</dbReference>
<dbReference type="OMA" id="DENQAIH"/>
<dbReference type="Gene3D" id="1.10.238.10">
    <property type="entry name" value="EF-hand"/>
    <property type="match status" value="1"/>
</dbReference>
<dbReference type="InterPro" id="IPR011992">
    <property type="entry name" value="EF-hand-dom_pair"/>
</dbReference>
<proteinExistence type="inferred from homology"/>
<dbReference type="Gene3D" id="3.40.50.80">
    <property type="entry name" value="Nucleotide-binding domain of ferredoxin-NADP reductase (FNR) module"/>
    <property type="match status" value="1"/>
</dbReference>
<dbReference type="SFLD" id="SFLDG01169">
    <property type="entry name" value="NADPH_oxidase_subgroup_(NOX)"/>
    <property type="match status" value="1"/>
</dbReference>
<dbReference type="Pfam" id="PF08022">
    <property type="entry name" value="FAD_binding_8"/>
    <property type="match status" value="1"/>
</dbReference>
<reference evidence="16 17" key="1">
    <citation type="submission" date="2020-04" db="EMBL/GenBank/DDBJ databases">
        <title>Plant Genome Project.</title>
        <authorList>
            <person name="Zhang R.-G."/>
        </authorList>
    </citation>
    <scope>NUCLEOTIDE SEQUENCE [LARGE SCALE GENOMIC DNA]</scope>
    <source>
        <strain evidence="16">YNK0</strain>
        <tissue evidence="16">Leaf</tissue>
    </source>
</reference>
<dbReference type="SUPFAM" id="SSF63380">
    <property type="entry name" value="Riboflavin synthase domain-like"/>
    <property type="match status" value="1"/>
</dbReference>
<dbReference type="PANTHER" id="PTHR11972">
    <property type="entry name" value="NADPH OXIDASE"/>
    <property type="match status" value="1"/>
</dbReference>
<dbReference type="GO" id="GO:0042742">
    <property type="term" value="P:defense response to bacterium"/>
    <property type="evidence" value="ECO:0007669"/>
    <property type="project" value="UniProtKB-ARBA"/>
</dbReference>
<dbReference type="InterPro" id="IPR018247">
    <property type="entry name" value="EF_Hand_1_Ca_BS"/>
</dbReference>
<evidence type="ECO:0000256" key="10">
    <source>
        <dbReference type="ARBA" id="ARBA00022989"/>
    </source>
</evidence>
<dbReference type="PRINTS" id="PR00466">
    <property type="entry name" value="GP91PHOX"/>
</dbReference>
<sequence>METQMDFQTALQSSSSSSSSYIDNARIVPLPFSPTQNWPVAGYHILSPENKSQHAGNRHHLKENGVASVTGRAIEGMRFIDRVASERMEWKDVEERFNHLASTNSGPVPFVNRSDFAYCIGMKETPEFADELLGALKCGRDRQFEITKTKLQEYWCRITDPSFDSRIRIFFDLCDRNMDGKISEMEIKQVILLSASTNKLSMTHEEAEGYAALIMEELDAENKGFIELSQLETLFKGDLSRARGTPSIDQVPATPIANYGDQYREPMSPIEILFRTYWRRAWIVVCWLIVCFTLFTWKFMQYRRRNAFEVMGFCICTAKGAAETLKFNMALILLPVCRNTITWLRENRRINSVIPFNDNINFHKLIAGGIVVGVILHGGTHLTCDFPRISGCDRSIFRRTIAAHFHNHQPSYMEILATTEVATGIAMVILMAIAFALATQLPRRRPTSLPRSLHRVTGFNTFWYSHHLFILVYALLIVHSMFLFLTNDVREKTTWMYIAIPVLLYAGERIVRAIRSGSYDVEVLKATIYPGKVISLKLSKPVGFTYRSGMYIFLQCPQISPFEWHPFSLTSAPEDDHLSLHIRTLGDWSYQIYSHFQEAIVSQNSEFPKIYIDGPYGAASQDHVKYDIVVLIGLGIGATPFISILKDIVHAPQNPQTDYVNFQVDGGESGSTKGPSKAYLYWVTREHGSFDWFRDVMKEISQTNQKQAVIEMHNFLTSVYQDGDARSVLISAIQALHLAKNGFDIVSRTPVRTHFARPNWFRVFSNLASRHGGARIGVFYCGPSVLARELERLCTKLTTKTTTRFVFHKENY</sequence>
<evidence type="ECO:0000256" key="6">
    <source>
        <dbReference type="ARBA" id="ARBA00022723"/>
    </source>
</evidence>
<dbReference type="AlphaFoldDB" id="A0A835D450"/>
<dbReference type="GO" id="GO:0004601">
    <property type="term" value="F:peroxidase activity"/>
    <property type="evidence" value="ECO:0007669"/>
    <property type="project" value="UniProtKB-KW"/>
</dbReference>
<evidence type="ECO:0000313" key="17">
    <source>
        <dbReference type="Proteomes" id="UP000655225"/>
    </source>
</evidence>
<keyword evidence="17" id="KW-1185">Reference proteome</keyword>
<keyword evidence="5 13" id="KW-0812">Transmembrane</keyword>
<dbReference type="Pfam" id="PF08414">
    <property type="entry name" value="NADPH_Ox"/>
    <property type="match status" value="1"/>
</dbReference>
<dbReference type="GO" id="GO:0005886">
    <property type="term" value="C:plasma membrane"/>
    <property type="evidence" value="ECO:0007669"/>
    <property type="project" value="TreeGrafter"/>
</dbReference>
<keyword evidence="11" id="KW-0560">Oxidoreductase</keyword>
<evidence type="ECO:0000256" key="8">
    <source>
        <dbReference type="ARBA" id="ARBA00022837"/>
    </source>
</evidence>
<dbReference type="Proteomes" id="UP000655225">
    <property type="component" value="Unassembled WGS sequence"/>
</dbReference>
<dbReference type="PANTHER" id="PTHR11972:SF127">
    <property type="entry name" value="RESPIRATORY BURST OXIDASE HOMOLOG PROTEIN A-LIKE"/>
    <property type="match status" value="1"/>
</dbReference>
<keyword evidence="6" id="KW-0479">Metal-binding</keyword>
<feature type="transmembrane region" description="Helical" evidence="13">
    <location>
        <begin position="277"/>
        <end position="297"/>
    </location>
</feature>
<gene>
    <name evidence="16" type="ORF">HHK36_024462</name>
</gene>
<dbReference type="InterPro" id="IPR017938">
    <property type="entry name" value="Riboflavin_synthase-like_b-brl"/>
</dbReference>
<evidence type="ECO:0000313" key="16">
    <source>
        <dbReference type="EMBL" id="KAF8389943.1"/>
    </source>
</evidence>
<evidence type="ECO:0000256" key="11">
    <source>
        <dbReference type="ARBA" id="ARBA00023002"/>
    </source>
</evidence>
<dbReference type="Pfam" id="PF01794">
    <property type="entry name" value="Ferric_reduct"/>
    <property type="match status" value="1"/>
</dbReference>
<protein>
    <submittedName>
        <fullName evidence="16">Uncharacterized protein</fullName>
    </submittedName>
</protein>
<feature type="domain" description="FAD-binding FR-type" evidence="15">
    <location>
        <begin position="516"/>
        <end position="622"/>
    </location>
</feature>
<evidence type="ECO:0000256" key="3">
    <source>
        <dbReference type="ARBA" id="ARBA00022559"/>
    </source>
</evidence>
<keyword evidence="10 13" id="KW-1133">Transmembrane helix</keyword>
<keyword evidence="3" id="KW-0575">Peroxidase</keyword>
<dbReference type="InterPro" id="IPR002048">
    <property type="entry name" value="EF_hand_dom"/>
</dbReference>
<keyword evidence="12 13" id="KW-0472">Membrane</keyword>
<evidence type="ECO:0000256" key="13">
    <source>
        <dbReference type="SAM" id="Phobius"/>
    </source>
</evidence>
<dbReference type="InterPro" id="IPR013130">
    <property type="entry name" value="Fe3_Rdtase_TM_dom"/>
</dbReference>
<keyword evidence="7" id="KW-0274">FAD</keyword>
<comment type="similarity">
    <text evidence="2">Belongs to the RBOH (TC 5.B.1.3) family.</text>
</comment>
<evidence type="ECO:0000256" key="12">
    <source>
        <dbReference type="ARBA" id="ARBA00023136"/>
    </source>
</evidence>
<dbReference type="SUPFAM" id="SSF52343">
    <property type="entry name" value="Ferredoxin reductase-like, C-terminal NADP-linked domain"/>
    <property type="match status" value="1"/>
</dbReference>
<dbReference type="PROSITE" id="PS51384">
    <property type="entry name" value="FAD_FR"/>
    <property type="match status" value="1"/>
</dbReference>
<evidence type="ECO:0000256" key="4">
    <source>
        <dbReference type="ARBA" id="ARBA00022630"/>
    </source>
</evidence>
<dbReference type="Gene3D" id="2.40.30.10">
    <property type="entry name" value="Translation factors"/>
    <property type="match status" value="1"/>
</dbReference>
<evidence type="ECO:0000259" key="14">
    <source>
        <dbReference type="PROSITE" id="PS50222"/>
    </source>
</evidence>
<dbReference type="GO" id="GO:0009653">
    <property type="term" value="P:anatomical structure morphogenesis"/>
    <property type="evidence" value="ECO:0007669"/>
    <property type="project" value="UniProtKB-ARBA"/>
</dbReference>
<evidence type="ECO:0000256" key="7">
    <source>
        <dbReference type="ARBA" id="ARBA00022827"/>
    </source>
</evidence>
<dbReference type="GO" id="GO:0005509">
    <property type="term" value="F:calcium ion binding"/>
    <property type="evidence" value="ECO:0007669"/>
    <property type="project" value="InterPro"/>
</dbReference>
<feature type="transmembrane region" description="Helical" evidence="13">
    <location>
        <begin position="461"/>
        <end position="485"/>
    </location>
</feature>
<dbReference type="OrthoDB" id="167398at2759"/>
<feature type="domain" description="EF-hand" evidence="14">
    <location>
        <begin position="162"/>
        <end position="197"/>
    </location>
</feature>
<dbReference type="SFLD" id="SFLDG01168">
    <property type="entry name" value="Ferric_reductase_subgroup_(FRE"/>
    <property type="match status" value="1"/>
</dbReference>
<dbReference type="InterPro" id="IPR017927">
    <property type="entry name" value="FAD-bd_FR_type"/>
</dbReference>
<evidence type="ECO:0000256" key="5">
    <source>
        <dbReference type="ARBA" id="ARBA00022692"/>
    </source>
</evidence>
<dbReference type="PROSITE" id="PS00018">
    <property type="entry name" value="EF_HAND_1"/>
    <property type="match status" value="1"/>
</dbReference>
<comment type="caution">
    <text evidence="16">The sequence shown here is derived from an EMBL/GenBank/DDBJ whole genome shotgun (WGS) entry which is preliminary data.</text>
</comment>
<dbReference type="FunFam" id="2.40.30.10:FF:000059">
    <property type="entry name" value="dual oxidase isoform X1"/>
    <property type="match status" value="1"/>
</dbReference>
<evidence type="ECO:0000256" key="9">
    <source>
        <dbReference type="ARBA" id="ARBA00022857"/>
    </source>
</evidence>
<keyword evidence="4" id="KW-0285">Flavoprotein</keyword>
<dbReference type="CDD" id="cd06186">
    <property type="entry name" value="NOX_Duox_like_FAD_NADP"/>
    <property type="match status" value="1"/>
</dbReference>
<dbReference type="InterPro" id="IPR013623">
    <property type="entry name" value="NADPH_Ox"/>
</dbReference>
<dbReference type="InterPro" id="IPR013121">
    <property type="entry name" value="Fe_red_NAD-bd_6"/>
</dbReference>
<dbReference type="InterPro" id="IPR000778">
    <property type="entry name" value="Cyt_b245_heavy_chain"/>
</dbReference>
<dbReference type="PROSITE" id="PS50222">
    <property type="entry name" value="EF_HAND_2"/>
    <property type="match status" value="1"/>
</dbReference>
<comment type="subcellular location">
    <subcellularLocation>
        <location evidence="1">Membrane</location>
        <topology evidence="1">Multi-pass membrane protein</topology>
    </subcellularLocation>
</comment>
<dbReference type="InterPro" id="IPR013112">
    <property type="entry name" value="FAD-bd_8"/>
</dbReference>
<evidence type="ECO:0000259" key="15">
    <source>
        <dbReference type="PROSITE" id="PS51384"/>
    </source>
</evidence>
<dbReference type="EMBL" id="JABCRI010000018">
    <property type="protein sequence ID" value="KAF8389943.1"/>
    <property type="molecule type" value="Genomic_DNA"/>
</dbReference>
<feature type="transmembrane region" description="Helical" evidence="13">
    <location>
        <begin position="421"/>
        <end position="441"/>
    </location>
</feature>
<dbReference type="InterPro" id="IPR039261">
    <property type="entry name" value="FNR_nucleotide-bd"/>
</dbReference>
<dbReference type="GO" id="GO:0016174">
    <property type="term" value="F:NAD(P)H oxidase H2O2-forming activity"/>
    <property type="evidence" value="ECO:0007669"/>
    <property type="project" value="TreeGrafter"/>
</dbReference>
<name>A0A835D450_TETSI</name>
<dbReference type="Pfam" id="PF08030">
    <property type="entry name" value="NAD_binding_6"/>
    <property type="match status" value="1"/>
</dbReference>
<accession>A0A835D450</accession>
<keyword evidence="9" id="KW-0521">NADP</keyword>
<organism evidence="16 17">
    <name type="scientific">Tetracentron sinense</name>
    <name type="common">Spur-leaf</name>
    <dbReference type="NCBI Taxonomy" id="13715"/>
    <lineage>
        <taxon>Eukaryota</taxon>
        <taxon>Viridiplantae</taxon>
        <taxon>Streptophyta</taxon>
        <taxon>Embryophyta</taxon>
        <taxon>Tracheophyta</taxon>
        <taxon>Spermatophyta</taxon>
        <taxon>Magnoliopsida</taxon>
        <taxon>Trochodendrales</taxon>
        <taxon>Trochodendraceae</taxon>
        <taxon>Tetracentron</taxon>
    </lineage>
</organism>